<evidence type="ECO:0000259" key="8">
    <source>
        <dbReference type="PROSITE" id="PS50045"/>
    </source>
</evidence>
<dbReference type="SUPFAM" id="SSF52540">
    <property type="entry name" value="P-loop containing nucleoside triphosphate hydrolases"/>
    <property type="match status" value="1"/>
</dbReference>
<gene>
    <name evidence="10" type="ORF">GCM10007853_03430</name>
</gene>
<feature type="domain" description="Response regulatory" evidence="9">
    <location>
        <begin position="7"/>
        <end position="127"/>
    </location>
</feature>
<dbReference type="Gene3D" id="1.10.8.60">
    <property type="match status" value="1"/>
</dbReference>
<dbReference type="InterPro" id="IPR003593">
    <property type="entry name" value="AAA+_ATPase"/>
</dbReference>
<dbReference type="RefSeq" id="WP_284386869.1">
    <property type="nucleotide sequence ID" value="NZ_BSNK01000001.1"/>
</dbReference>
<evidence type="ECO:0000256" key="3">
    <source>
        <dbReference type="ARBA" id="ARBA00023012"/>
    </source>
</evidence>
<dbReference type="SMART" id="SM00382">
    <property type="entry name" value="AAA"/>
    <property type="match status" value="1"/>
</dbReference>
<organism evidence="10 11">
    <name type="scientific">Algimonas ampicilliniresistens</name>
    <dbReference type="NCBI Taxonomy" id="1298735"/>
    <lineage>
        <taxon>Bacteria</taxon>
        <taxon>Pseudomonadati</taxon>
        <taxon>Pseudomonadota</taxon>
        <taxon>Alphaproteobacteria</taxon>
        <taxon>Maricaulales</taxon>
        <taxon>Robiginitomaculaceae</taxon>
        <taxon>Algimonas</taxon>
    </lineage>
</organism>
<feature type="modified residue" description="4-aspartylphosphate" evidence="7">
    <location>
        <position position="57"/>
    </location>
</feature>
<keyword evidence="2" id="KW-0067">ATP-binding</keyword>
<dbReference type="InterPro" id="IPR001789">
    <property type="entry name" value="Sig_transdc_resp-reg_receiver"/>
</dbReference>
<proteinExistence type="predicted"/>
<dbReference type="InterPro" id="IPR002197">
    <property type="entry name" value="HTH_Fis"/>
</dbReference>
<evidence type="ECO:0000256" key="5">
    <source>
        <dbReference type="ARBA" id="ARBA00023159"/>
    </source>
</evidence>
<dbReference type="InterPro" id="IPR027417">
    <property type="entry name" value="P-loop_NTPase"/>
</dbReference>
<dbReference type="InterPro" id="IPR009057">
    <property type="entry name" value="Homeodomain-like_sf"/>
</dbReference>
<dbReference type="Pfam" id="PF00072">
    <property type="entry name" value="Response_reg"/>
    <property type="match status" value="1"/>
</dbReference>
<reference evidence="10" key="1">
    <citation type="journal article" date="2014" name="Int. J. Syst. Evol. Microbiol.">
        <title>Complete genome of a new Firmicutes species belonging to the dominant human colonic microbiota ('Ruminococcus bicirculans') reveals two chromosomes and a selective capacity to utilize plant glucans.</title>
        <authorList>
            <consortium name="NISC Comparative Sequencing Program"/>
            <person name="Wegmann U."/>
            <person name="Louis P."/>
            <person name="Goesmann A."/>
            <person name="Henrissat B."/>
            <person name="Duncan S.H."/>
            <person name="Flint H.J."/>
        </authorList>
    </citation>
    <scope>NUCLEOTIDE SEQUENCE</scope>
    <source>
        <strain evidence="10">NBRC 108219</strain>
    </source>
</reference>
<dbReference type="Gene3D" id="1.10.10.60">
    <property type="entry name" value="Homeodomain-like"/>
    <property type="match status" value="1"/>
</dbReference>
<evidence type="ECO:0000256" key="2">
    <source>
        <dbReference type="ARBA" id="ARBA00022840"/>
    </source>
</evidence>
<dbReference type="Pfam" id="PF00158">
    <property type="entry name" value="Sigma54_activat"/>
    <property type="match status" value="1"/>
</dbReference>
<evidence type="ECO:0000256" key="4">
    <source>
        <dbReference type="ARBA" id="ARBA00023015"/>
    </source>
</evidence>
<dbReference type="PROSITE" id="PS00676">
    <property type="entry name" value="SIGMA54_INTERACT_2"/>
    <property type="match status" value="1"/>
</dbReference>
<dbReference type="PRINTS" id="PR01590">
    <property type="entry name" value="HTHFIS"/>
</dbReference>
<dbReference type="Pfam" id="PF02954">
    <property type="entry name" value="HTH_8"/>
    <property type="match status" value="1"/>
</dbReference>
<dbReference type="Gene3D" id="3.40.50.2300">
    <property type="match status" value="1"/>
</dbReference>
<dbReference type="InterPro" id="IPR025943">
    <property type="entry name" value="Sigma_54_int_dom_ATP-bd_2"/>
</dbReference>
<dbReference type="PANTHER" id="PTHR32071:SF113">
    <property type="entry name" value="ALGINATE BIOSYNTHESIS TRANSCRIPTIONAL REGULATORY PROTEIN ALGB"/>
    <property type="match status" value="1"/>
</dbReference>
<evidence type="ECO:0000313" key="11">
    <source>
        <dbReference type="Proteomes" id="UP001161391"/>
    </source>
</evidence>
<comment type="caution">
    <text evidence="10">The sequence shown here is derived from an EMBL/GenBank/DDBJ whole genome shotgun (WGS) entry which is preliminary data.</text>
</comment>
<protein>
    <submittedName>
        <fullName evidence="10">Sigma-54-dependent Fis family transcriptional regulator</fullName>
    </submittedName>
</protein>
<dbReference type="InterPro" id="IPR002078">
    <property type="entry name" value="Sigma_54_int"/>
</dbReference>
<dbReference type="Gene3D" id="3.40.50.300">
    <property type="entry name" value="P-loop containing nucleotide triphosphate hydrolases"/>
    <property type="match status" value="1"/>
</dbReference>
<dbReference type="Pfam" id="PF25601">
    <property type="entry name" value="AAA_lid_14"/>
    <property type="match status" value="1"/>
</dbReference>
<keyword evidence="5" id="KW-0010">Activator</keyword>
<sequence>MQKSAGRILIVDDDPGVVDAAALFLKQRFEFVASITTPSVTERILDTQPGFDAVLLDMNFSKGDNSGQDGLALIDRILNSPSAPSIVCMTAYGDVDLAVKALQKGAVDFVVKPWDNEKLAATMRTAVRLKRSETEADTYRAKTRALSKIGNPAQPLIGNSTGFRRVIELARRVAQSDANIFILGENGVGKDLVAREIHRLSSRSDQPFVTIDLGTIPENMADSELFGTVSGTKQTRMGRIAAANGGTLFLDEIGNASLPLQLKLLTFLECGEITPVGADRAVKTDLRIIAATNLDDEHLHNSDQFRTDLLYRLNTIEIRIPPLRHRRDDIPLLVDHFVRQYAVKHNQPIRTIPSDVATALKSYDWPGNVRALSHAIERATLLAAGEAFSQSDFALHSKDAHHASSLRLDDIEKTAVAAAMRRHEGNISHVAKELGLTRASLYRRLKKYDL</sequence>
<evidence type="ECO:0000256" key="1">
    <source>
        <dbReference type="ARBA" id="ARBA00022741"/>
    </source>
</evidence>
<evidence type="ECO:0000259" key="9">
    <source>
        <dbReference type="PROSITE" id="PS50110"/>
    </source>
</evidence>
<evidence type="ECO:0000256" key="6">
    <source>
        <dbReference type="ARBA" id="ARBA00023163"/>
    </source>
</evidence>
<dbReference type="PANTHER" id="PTHR32071">
    <property type="entry name" value="TRANSCRIPTIONAL REGULATORY PROTEIN"/>
    <property type="match status" value="1"/>
</dbReference>
<dbReference type="InterPro" id="IPR011006">
    <property type="entry name" value="CheY-like_superfamily"/>
</dbReference>
<dbReference type="InterPro" id="IPR058031">
    <property type="entry name" value="AAA_lid_NorR"/>
</dbReference>
<keyword evidence="11" id="KW-1185">Reference proteome</keyword>
<dbReference type="SUPFAM" id="SSF52172">
    <property type="entry name" value="CheY-like"/>
    <property type="match status" value="1"/>
</dbReference>
<reference evidence="10" key="2">
    <citation type="submission" date="2023-01" db="EMBL/GenBank/DDBJ databases">
        <title>Draft genome sequence of Algimonas ampicilliniresistens strain NBRC 108219.</title>
        <authorList>
            <person name="Sun Q."/>
            <person name="Mori K."/>
        </authorList>
    </citation>
    <scope>NUCLEOTIDE SEQUENCE</scope>
    <source>
        <strain evidence="10">NBRC 108219</strain>
    </source>
</reference>
<dbReference type="PROSITE" id="PS50110">
    <property type="entry name" value="RESPONSE_REGULATORY"/>
    <property type="match status" value="1"/>
</dbReference>
<dbReference type="SUPFAM" id="SSF46689">
    <property type="entry name" value="Homeodomain-like"/>
    <property type="match status" value="1"/>
</dbReference>
<keyword evidence="7" id="KW-0597">Phosphoprotein</keyword>
<name>A0ABQ5V6W7_9PROT</name>
<dbReference type="EMBL" id="BSNK01000001">
    <property type="protein sequence ID" value="GLQ22469.1"/>
    <property type="molecule type" value="Genomic_DNA"/>
</dbReference>
<keyword evidence="3" id="KW-0902">Two-component regulatory system</keyword>
<dbReference type="PROSITE" id="PS50045">
    <property type="entry name" value="SIGMA54_INTERACT_4"/>
    <property type="match status" value="1"/>
</dbReference>
<dbReference type="SMART" id="SM00448">
    <property type="entry name" value="REC"/>
    <property type="match status" value="1"/>
</dbReference>
<evidence type="ECO:0000313" key="10">
    <source>
        <dbReference type="EMBL" id="GLQ22469.1"/>
    </source>
</evidence>
<keyword evidence="1" id="KW-0547">Nucleotide-binding</keyword>
<dbReference type="Proteomes" id="UP001161391">
    <property type="component" value="Unassembled WGS sequence"/>
</dbReference>
<feature type="domain" description="Sigma-54 factor interaction" evidence="8">
    <location>
        <begin position="156"/>
        <end position="381"/>
    </location>
</feature>
<keyword evidence="4" id="KW-0805">Transcription regulation</keyword>
<accession>A0ABQ5V6W7</accession>
<evidence type="ECO:0000256" key="7">
    <source>
        <dbReference type="PROSITE-ProRule" id="PRU00169"/>
    </source>
</evidence>
<keyword evidence="6" id="KW-0804">Transcription</keyword>
<dbReference type="CDD" id="cd00009">
    <property type="entry name" value="AAA"/>
    <property type="match status" value="1"/>
</dbReference>